<proteinExistence type="predicted"/>
<dbReference type="Proteomes" id="UP000245926">
    <property type="component" value="Chromosome"/>
</dbReference>
<dbReference type="Gene3D" id="1.10.10.10">
    <property type="entry name" value="Winged helix-like DNA-binding domain superfamily/Winged helix DNA-binding domain"/>
    <property type="match status" value="1"/>
</dbReference>
<name>A0A2U8WBW7_9HYPH</name>
<dbReference type="Pfam" id="PF12840">
    <property type="entry name" value="HTH_20"/>
    <property type="match status" value="1"/>
</dbReference>
<feature type="domain" description="HTH arsR-type" evidence="1">
    <location>
        <begin position="1"/>
        <end position="94"/>
    </location>
</feature>
<dbReference type="SMART" id="SM00418">
    <property type="entry name" value="HTH_ARSR"/>
    <property type="match status" value="1"/>
</dbReference>
<protein>
    <submittedName>
        <fullName evidence="2">Transcriptional regulator</fullName>
    </submittedName>
</protein>
<dbReference type="NCBIfam" id="NF033788">
    <property type="entry name" value="HTH_metalloreg"/>
    <property type="match status" value="1"/>
</dbReference>
<reference evidence="3" key="1">
    <citation type="submission" date="2018-05" db="EMBL/GenBank/DDBJ databases">
        <title>Complete Genome Sequence of Methylobacterium sp. 17SD2-17.</title>
        <authorList>
            <person name="Srinivasan S."/>
        </authorList>
    </citation>
    <scope>NUCLEOTIDE SEQUENCE [LARGE SCALE GENOMIC DNA]</scope>
    <source>
        <strain evidence="3">17SD2-17</strain>
    </source>
</reference>
<dbReference type="InterPro" id="IPR036388">
    <property type="entry name" value="WH-like_DNA-bd_sf"/>
</dbReference>
<dbReference type="PRINTS" id="PR00778">
    <property type="entry name" value="HTHARSR"/>
</dbReference>
<dbReference type="CDD" id="cd00090">
    <property type="entry name" value="HTH_ARSR"/>
    <property type="match status" value="1"/>
</dbReference>
<evidence type="ECO:0000259" key="1">
    <source>
        <dbReference type="PROSITE" id="PS50987"/>
    </source>
</evidence>
<dbReference type="InterPro" id="IPR036390">
    <property type="entry name" value="WH_DNA-bd_sf"/>
</dbReference>
<dbReference type="KEGG" id="mets:DK389_27810"/>
<evidence type="ECO:0000313" key="2">
    <source>
        <dbReference type="EMBL" id="AWN43617.1"/>
    </source>
</evidence>
<accession>A0A2U8WBW7</accession>
<dbReference type="EMBL" id="CP029550">
    <property type="protein sequence ID" value="AWN43617.1"/>
    <property type="molecule type" value="Genomic_DNA"/>
</dbReference>
<dbReference type="InterPro" id="IPR001845">
    <property type="entry name" value="HTH_ArsR_DNA-bd_dom"/>
</dbReference>
<dbReference type="GO" id="GO:0003700">
    <property type="term" value="F:DNA-binding transcription factor activity"/>
    <property type="evidence" value="ECO:0007669"/>
    <property type="project" value="InterPro"/>
</dbReference>
<evidence type="ECO:0000313" key="3">
    <source>
        <dbReference type="Proteomes" id="UP000245926"/>
    </source>
</evidence>
<gene>
    <name evidence="2" type="ORF">DK389_27810</name>
</gene>
<dbReference type="SUPFAM" id="SSF46785">
    <property type="entry name" value="Winged helix' DNA-binding domain"/>
    <property type="match status" value="1"/>
</dbReference>
<dbReference type="RefSeq" id="WP_109894586.1">
    <property type="nucleotide sequence ID" value="NZ_CP029550.1"/>
</dbReference>
<dbReference type="AlphaFoldDB" id="A0A2U8WBW7"/>
<organism evidence="2 3">
    <name type="scientific">Methylobacterium durans</name>
    <dbReference type="NCBI Taxonomy" id="2202825"/>
    <lineage>
        <taxon>Bacteria</taxon>
        <taxon>Pseudomonadati</taxon>
        <taxon>Pseudomonadota</taxon>
        <taxon>Alphaproteobacteria</taxon>
        <taxon>Hyphomicrobiales</taxon>
        <taxon>Methylobacteriaceae</taxon>
        <taxon>Methylobacterium</taxon>
    </lineage>
</organism>
<sequence length="111" mass="11952">MADPLSAKFSALSDPTRRAILARLALGETTLSDLAQPLAMSTPGVAKHLDVLERAGLIARGARSVVRPVRLQPEAFAEMSHWIDACRQHWEGSFDRLAAHLAATADEPDAP</sequence>
<dbReference type="PROSITE" id="PS50987">
    <property type="entry name" value="HTH_ARSR_2"/>
    <property type="match status" value="1"/>
</dbReference>
<dbReference type="InterPro" id="IPR011991">
    <property type="entry name" value="ArsR-like_HTH"/>
</dbReference>
<dbReference type="PANTHER" id="PTHR38600:SF2">
    <property type="entry name" value="SLL0088 PROTEIN"/>
    <property type="match status" value="1"/>
</dbReference>
<dbReference type="PANTHER" id="PTHR38600">
    <property type="entry name" value="TRANSCRIPTIONAL REGULATORY PROTEIN"/>
    <property type="match status" value="1"/>
</dbReference>
<dbReference type="OrthoDB" id="9790747at2"/>
<keyword evidence="3" id="KW-1185">Reference proteome</keyword>